<keyword evidence="4" id="KW-1185">Reference proteome</keyword>
<dbReference type="KEGG" id="cmiu:B1H56_10770"/>
<evidence type="ECO:0000256" key="1">
    <source>
        <dbReference type="SAM" id="Coils"/>
    </source>
</evidence>
<sequence length="236" mass="26691">MPEIMHEIKRLQKLNRGDLMILLGQLEEELEKTEQENERLKDKISGLEAENSALQQEKNSLLRKNGELVDTLQAVNKRLVERESQPANWQAVESFARELSEASRQAKEQVSVLKQLEQKRREEALSARETAQREAARIVEAAQQEASLMMQRVKVKNLEMLSSIQAAVSRAHQEYGAEGRCEKPPAVPAEEPQQAEADGKRPETEGGGQPGLSTDQLKQLLKVIKRLNRQPEEEAL</sequence>
<feature type="coiled-coil region" evidence="1">
    <location>
        <begin position="96"/>
        <end position="134"/>
    </location>
</feature>
<dbReference type="STRING" id="626937.HMPREF3293_01578"/>
<dbReference type="EMBL" id="LSZW01000061">
    <property type="protein sequence ID" value="KXK65366.1"/>
    <property type="molecule type" value="Genomic_DNA"/>
</dbReference>
<keyword evidence="1" id="KW-0175">Coiled coil</keyword>
<comment type="caution">
    <text evidence="3">The sequence shown here is derived from an EMBL/GenBank/DDBJ whole genome shotgun (WGS) entry which is preliminary data.</text>
</comment>
<proteinExistence type="predicted"/>
<feature type="coiled-coil region" evidence="1">
    <location>
        <begin position="16"/>
        <end position="64"/>
    </location>
</feature>
<dbReference type="Proteomes" id="UP000070366">
    <property type="component" value="Unassembled WGS sequence"/>
</dbReference>
<dbReference type="RefSeq" id="WP_066519591.1">
    <property type="nucleotide sequence ID" value="NZ_CABMOF010000002.1"/>
</dbReference>
<evidence type="ECO:0000256" key="2">
    <source>
        <dbReference type="SAM" id="MobiDB-lite"/>
    </source>
</evidence>
<accession>A0A136Q4A4</accession>
<gene>
    <name evidence="3" type="ORF">HMPREF3293_01578</name>
</gene>
<evidence type="ECO:0000313" key="4">
    <source>
        <dbReference type="Proteomes" id="UP000070366"/>
    </source>
</evidence>
<dbReference type="OrthoDB" id="9994137at2"/>
<dbReference type="AlphaFoldDB" id="A0A136Q4A4"/>
<organism evidence="3 4">
    <name type="scientific">Christensenella minuta</name>
    <dbReference type="NCBI Taxonomy" id="626937"/>
    <lineage>
        <taxon>Bacteria</taxon>
        <taxon>Bacillati</taxon>
        <taxon>Bacillota</taxon>
        <taxon>Clostridia</taxon>
        <taxon>Christensenellales</taxon>
        <taxon>Christensenellaceae</taxon>
        <taxon>Christensenella</taxon>
    </lineage>
</organism>
<name>A0A136Q4A4_9FIRM</name>
<protein>
    <submittedName>
        <fullName evidence="3">Uncharacterized protein</fullName>
    </submittedName>
</protein>
<evidence type="ECO:0000313" key="3">
    <source>
        <dbReference type="EMBL" id="KXK65366.1"/>
    </source>
</evidence>
<feature type="region of interest" description="Disordered" evidence="2">
    <location>
        <begin position="175"/>
        <end position="217"/>
    </location>
</feature>
<reference evidence="3 4" key="1">
    <citation type="submission" date="2016-02" db="EMBL/GenBank/DDBJ databases">
        <authorList>
            <person name="Wen L."/>
            <person name="He K."/>
            <person name="Yang H."/>
        </authorList>
    </citation>
    <scope>NUCLEOTIDE SEQUENCE [LARGE SCALE GENOMIC DNA]</scope>
    <source>
        <strain evidence="3 4">DSM 22607</strain>
    </source>
</reference>